<gene>
    <name evidence="12" type="primary">LOC115732478</name>
</gene>
<reference evidence="12" key="2">
    <citation type="submission" date="2025-08" db="UniProtKB">
        <authorList>
            <consortium name="RefSeq"/>
        </authorList>
    </citation>
    <scope>IDENTIFICATION</scope>
    <source>
        <tissue evidence="12">Leaf</tissue>
    </source>
</reference>
<dbReference type="InterPro" id="IPR036312">
    <property type="entry name" value="Bifun_inhib/LTP/seed_sf"/>
</dbReference>
<feature type="chain" id="PRO_5034256064" description="Non-specific lipid-transfer protein" evidence="9">
    <location>
        <begin position="28"/>
        <end position="119"/>
    </location>
</feature>
<evidence type="ECO:0000256" key="2">
    <source>
        <dbReference type="ARBA" id="ARBA00008619"/>
    </source>
</evidence>
<comment type="subcellular location">
    <subcellularLocation>
        <location evidence="1">Nucleus membrane</location>
    </subcellularLocation>
</comment>
<keyword evidence="9" id="KW-0732">Signal</keyword>
<keyword evidence="8" id="KW-0813">Transport</keyword>
<dbReference type="Pfam" id="PF00234">
    <property type="entry name" value="Tryp_alpha_amyl"/>
    <property type="match status" value="1"/>
</dbReference>
<proteinExistence type="inferred from homology"/>
<evidence type="ECO:0000256" key="1">
    <source>
        <dbReference type="ARBA" id="ARBA00004126"/>
    </source>
</evidence>
<organism evidence="11 12">
    <name type="scientific">Rhodamnia argentea</name>
    <dbReference type="NCBI Taxonomy" id="178133"/>
    <lineage>
        <taxon>Eukaryota</taxon>
        <taxon>Viridiplantae</taxon>
        <taxon>Streptophyta</taxon>
        <taxon>Embryophyta</taxon>
        <taxon>Tracheophyta</taxon>
        <taxon>Spermatophyta</taxon>
        <taxon>Magnoliopsida</taxon>
        <taxon>eudicotyledons</taxon>
        <taxon>Gunneridae</taxon>
        <taxon>Pentapetalae</taxon>
        <taxon>rosids</taxon>
        <taxon>malvids</taxon>
        <taxon>Myrtales</taxon>
        <taxon>Myrtaceae</taxon>
        <taxon>Myrtoideae</taxon>
        <taxon>Myrteae</taxon>
        <taxon>Australasian group</taxon>
        <taxon>Rhodamnia</taxon>
    </lineage>
</organism>
<dbReference type="Gene3D" id="1.10.110.10">
    <property type="entry name" value="Plant lipid-transfer and hydrophobic proteins"/>
    <property type="match status" value="1"/>
</dbReference>
<dbReference type="OrthoDB" id="1920459at2759"/>
<keyword evidence="4" id="KW-0812">Transmembrane</keyword>
<dbReference type="RefSeq" id="XP_030518977.1">
    <property type="nucleotide sequence ID" value="XM_030663117.2"/>
</dbReference>
<sequence>MRPSSFPVLALFVALFLLSTRVPVSESAISCSDVLKDLRPCVSYLKSGSGKPPPACCAGVSTLANAATSSADKKAACACIKNAAQKMNPNEQLAQALPRNCKVTLPVAVSANVDCSKVG</sequence>
<dbReference type="SMART" id="SM00499">
    <property type="entry name" value="AAI"/>
    <property type="match status" value="1"/>
</dbReference>
<comment type="function">
    <text evidence="8">Plant non-specific lipid-transfer proteins transfer phospholipids as well as galactolipids across membranes. May play a role in wax or cutin deposition in the cell walls of expanding epidermal cells and certain secretory tissues.</text>
</comment>
<evidence type="ECO:0000256" key="7">
    <source>
        <dbReference type="ARBA" id="ARBA00023242"/>
    </source>
</evidence>
<dbReference type="PROSITE" id="PS51049">
    <property type="entry name" value="KASH"/>
    <property type="match status" value="1"/>
</dbReference>
<keyword evidence="8" id="KW-0446">Lipid-binding</keyword>
<dbReference type="AlphaFoldDB" id="A0A8B8N973"/>
<dbReference type="KEGG" id="rarg:115732478"/>
<dbReference type="PANTHER" id="PTHR33076">
    <property type="entry name" value="NON-SPECIFIC LIPID-TRANSFER PROTEIN 2-RELATED"/>
    <property type="match status" value="1"/>
</dbReference>
<keyword evidence="11" id="KW-1185">Reference proteome</keyword>
<dbReference type="Proteomes" id="UP000827889">
    <property type="component" value="Chromosome 1"/>
</dbReference>
<keyword evidence="7" id="KW-0539">Nucleus</keyword>
<evidence type="ECO:0000256" key="3">
    <source>
        <dbReference type="ARBA" id="ARBA00009748"/>
    </source>
</evidence>
<keyword evidence="6" id="KW-0472">Membrane</keyword>
<comment type="similarity">
    <text evidence="3 8">Belongs to the plant LTP family.</text>
</comment>
<evidence type="ECO:0000256" key="4">
    <source>
        <dbReference type="ARBA" id="ARBA00022692"/>
    </source>
</evidence>
<evidence type="ECO:0000313" key="12">
    <source>
        <dbReference type="RefSeq" id="XP_030518977.1"/>
    </source>
</evidence>
<feature type="signal peptide" evidence="9">
    <location>
        <begin position="1"/>
        <end position="27"/>
    </location>
</feature>
<dbReference type="GeneID" id="115732478"/>
<keyword evidence="5" id="KW-1133">Transmembrane helix</keyword>
<dbReference type="GO" id="GO:0031965">
    <property type="term" value="C:nuclear membrane"/>
    <property type="evidence" value="ECO:0007669"/>
    <property type="project" value="UniProtKB-SubCell"/>
</dbReference>
<dbReference type="GO" id="GO:0006869">
    <property type="term" value="P:lipid transport"/>
    <property type="evidence" value="ECO:0007669"/>
    <property type="project" value="InterPro"/>
</dbReference>
<evidence type="ECO:0000313" key="11">
    <source>
        <dbReference type="Proteomes" id="UP000827889"/>
    </source>
</evidence>
<comment type="similarity">
    <text evidence="2">Belongs to the nesprin family.</text>
</comment>
<accession>A0A8B8N973</accession>
<evidence type="ECO:0000256" key="8">
    <source>
        <dbReference type="RuleBase" id="RU000628"/>
    </source>
</evidence>
<evidence type="ECO:0000259" key="10">
    <source>
        <dbReference type="PROSITE" id="PS51049"/>
    </source>
</evidence>
<dbReference type="PROSITE" id="PS00597">
    <property type="entry name" value="PLANT_LTP"/>
    <property type="match status" value="1"/>
</dbReference>
<name>A0A8B8N973_9MYRT</name>
<dbReference type="GO" id="GO:0008289">
    <property type="term" value="F:lipid binding"/>
    <property type="evidence" value="ECO:0007669"/>
    <property type="project" value="UniProtKB-KW"/>
</dbReference>
<protein>
    <recommendedName>
        <fullName evidence="8">Non-specific lipid-transfer protein</fullName>
    </recommendedName>
</protein>
<dbReference type="InterPro" id="IPR016140">
    <property type="entry name" value="Bifunc_inhib/LTP/seed_store"/>
</dbReference>
<reference evidence="11" key="1">
    <citation type="submission" date="2025-05" db="UniProtKB">
        <authorList>
            <consortium name="RefSeq"/>
        </authorList>
    </citation>
    <scope>NUCLEOTIDE SEQUENCE [LARGE SCALE GENOMIC DNA]</scope>
</reference>
<dbReference type="InterPro" id="IPR012315">
    <property type="entry name" value="KASH"/>
</dbReference>
<dbReference type="PRINTS" id="PR00382">
    <property type="entry name" value="LIPIDTRNSFER"/>
</dbReference>
<dbReference type="CDD" id="cd01960">
    <property type="entry name" value="nsLTP1"/>
    <property type="match status" value="1"/>
</dbReference>
<dbReference type="SUPFAM" id="SSF47699">
    <property type="entry name" value="Bifunctional inhibitor/lipid-transfer protein/seed storage 2S albumin"/>
    <property type="match status" value="1"/>
</dbReference>
<feature type="domain" description="KASH" evidence="10">
    <location>
        <begin position="1"/>
        <end position="54"/>
    </location>
</feature>
<evidence type="ECO:0000256" key="6">
    <source>
        <dbReference type="ARBA" id="ARBA00023136"/>
    </source>
</evidence>
<evidence type="ECO:0000256" key="5">
    <source>
        <dbReference type="ARBA" id="ARBA00022989"/>
    </source>
</evidence>
<evidence type="ECO:0000256" key="9">
    <source>
        <dbReference type="SAM" id="SignalP"/>
    </source>
</evidence>
<dbReference type="InterPro" id="IPR000528">
    <property type="entry name" value="Plant_nsLTP"/>
</dbReference>